<keyword evidence="2" id="KW-0378">Hydrolase</keyword>
<evidence type="ECO:0000313" key="7">
    <source>
        <dbReference type="Proteomes" id="UP000199477"/>
    </source>
</evidence>
<dbReference type="Proteomes" id="UP000199477">
    <property type="component" value="Unassembled WGS sequence"/>
</dbReference>
<dbReference type="InterPro" id="IPR000514">
    <property type="entry name" value="Glyco_hydro_39"/>
</dbReference>
<organism evidence="6 7">
    <name type="scientific">Dyella marensis</name>
    <dbReference type="NCBI Taxonomy" id="500610"/>
    <lineage>
        <taxon>Bacteria</taxon>
        <taxon>Pseudomonadati</taxon>
        <taxon>Pseudomonadota</taxon>
        <taxon>Gammaproteobacteria</taxon>
        <taxon>Lysobacterales</taxon>
        <taxon>Rhodanobacteraceae</taxon>
        <taxon>Dyella</taxon>
    </lineage>
</organism>
<keyword evidence="7" id="KW-1185">Reference proteome</keyword>
<dbReference type="GO" id="GO:0005975">
    <property type="term" value="P:carbohydrate metabolic process"/>
    <property type="evidence" value="ECO:0007669"/>
    <property type="project" value="InterPro"/>
</dbReference>
<dbReference type="InterPro" id="IPR049165">
    <property type="entry name" value="GH39_as"/>
</dbReference>
<dbReference type="InterPro" id="IPR051923">
    <property type="entry name" value="Glycosyl_Hydrolase_39"/>
</dbReference>
<dbReference type="Gene3D" id="3.20.20.80">
    <property type="entry name" value="Glycosidases"/>
    <property type="match status" value="1"/>
</dbReference>
<dbReference type="PRINTS" id="PR00745">
    <property type="entry name" value="GLHYDRLASE39"/>
</dbReference>
<dbReference type="AlphaFoldDB" id="A0A1I2C760"/>
<feature type="domain" description="Glycosyl hydrolases family 39 N-terminal catalytic" evidence="5">
    <location>
        <begin position="90"/>
        <end position="541"/>
    </location>
</feature>
<dbReference type="STRING" id="500610.SAMN02799615_01372"/>
<proteinExistence type="inferred from homology"/>
<evidence type="ECO:0000259" key="5">
    <source>
        <dbReference type="Pfam" id="PF01229"/>
    </source>
</evidence>
<evidence type="ECO:0000256" key="3">
    <source>
        <dbReference type="ARBA" id="ARBA00023295"/>
    </source>
</evidence>
<evidence type="ECO:0000313" key="6">
    <source>
        <dbReference type="EMBL" id="SFE63673.1"/>
    </source>
</evidence>
<dbReference type="InterPro" id="IPR049166">
    <property type="entry name" value="GH39_cat"/>
</dbReference>
<dbReference type="PROSITE" id="PS01027">
    <property type="entry name" value="GLYCOSYL_HYDROL_F39"/>
    <property type="match status" value="1"/>
</dbReference>
<dbReference type="SUPFAM" id="SSF51445">
    <property type="entry name" value="(Trans)glycosidases"/>
    <property type="match status" value="1"/>
</dbReference>
<feature type="active site" description="Proton donor" evidence="4">
    <location>
        <position position="240"/>
    </location>
</feature>
<gene>
    <name evidence="6" type="ORF">SAMN02799615_01372</name>
</gene>
<dbReference type="PANTHER" id="PTHR12631:SF10">
    <property type="entry name" value="BETA-XYLOSIDASE-LIKE PROTEIN-RELATED"/>
    <property type="match status" value="1"/>
</dbReference>
<protein>
    <submittedName>
        <fullName evidence="6">Xylan 1,4-beta-xylosidase</fullName>
    </submittedName>
</protein>
<reference evidence="7" key="1">
    <citation type="submission" date="2016-10" db="EMBL/GenBank/DDBJ databases">
        <authorList>
            <person name="Varghese N."/>
            <person name="Submissions S."/>
        </authorList>
    </citation>
    <scope>NUCLEOTIDE SEQUENCE [LARGE SCALE GENOMIC DNA]</scope>
    <source>
        <strain evidence="7">UNC178MFTsu3.1</strain>
    </source>
</reference>
<sequence length="580" mass="64667">MPRRGIAGSGLSPAVCGFAISAVPAYVLHQPRRAFPRILDVRRYDPATRYRMGRGLVNGWGKRGAVRAMALLLMFQGAVHAQTPIRPISIDVAGPTTPRSGFETFSIGSDYPGTLLRDDSLAQLKTVRDELGFRYIRFHAIFHDVLGTYREDGGKPNYDWTKIDTLYDRLLAMGIRPFVELGFTPEAMKTSDQHIFYWKGNTSHPDLAKWTALIDTFARHLEQRYGREEIRRWYFEVWNEPNLAGFWEGADQAAYFALYDATARALKRVDPQLRVGGPATAGAAWVPEFIAHAAKDDVPLDFIATHTYGVDGGFLDEQGKEDTKLSPSPDAIVGDVRRVRQQIQASARPGLPLYFTEWSTSYTPRDAVHDAYLSAAYILSKLKAVDGLAQGMSYWTFSDLFEEPGPPTAPFQGGFGLLNPQGIRKPAYFAYKYLHRLGDRELATGDAQTIATWDGNTLKALVWQFRQPQQAQSNRSFYTRVQPVAPAGSVRLDLKGLRAGNYQVTIHRTGLDANDAYTAYLRMGSPASLDAPQLKKLHELTADRPTTRELHIDKSGTGRLAIPMRDNDVVLIELSPTGKP</sequence>
<evidence type="ECO:0000256" key="2">
    <source>
        <dbReference type="ARBA" id="ARBA00022801"/>
    </source>
</evidence>
<comment type="similarity">
    <text evidence="1">Belongs to the glycosyl hydrolase 39 family.</text>
</comment>
<dbReference type="Gene3D" id="2.60.40.1500">
    <property type="entry name" value="Glycosyl hydrolase domain, family 39"/>
    <property type="match status" value="1"/>
</dbReference>
<dbReference type="EMBL" id="FONH01000003">
    <property type="protein sequence ID" value="SFE63673.1"/>
    <property type="molecule type" value="Genomic_DNA"/>
</dbReference>
<dbReference type="SUPFAM" id="SSF51011">
    <property type="entry name" value="Glycosyl hydrolase domain"/>
    <property type="match status" value="1"/>
</dbReference>
<name>A0A1I2C760_9GAMM</name>
<dbReference type="InterPro" id="IPR017853">
    <property type="entry name" value="GH"/>
</dbReference>
<evidence type="ECO:0000256" key="1">
    <source>
        <dbReference type="ARBA" id="ARBA00008875"/>
    </source>
</evidence>
<dbReference type="PANTHER" id="PTHR12631">
    <property type="entry name" value="ALPHA-L-IDURONIDASE"/>
    <property type="match status" value="1"/>
</dbReference>
<accession>A0A1I2C760</accession>
<evidence type="ECO:0000256" key="4">
    <source>
        <dbReference type="PIRSR" id="PIRSR600514-1"/>
    </source>
</evidence>
<dbReference type="GO" id="GO:0004553">
    <property type="term" value="F:hydrolase activity, hydrolyzing O-glycosyl compounds"/>
    <property type="evidence" value="ECO:0007669"/>
    <property type="project" value="InterPro"/>
</dbReference>
<keyword evidence="3" id="KW-0326">Glycosidase</keyword>
<dbReference type="Pfam" id="PF01229">
    <property type="entry name" value="Glyco_hydro_39"/>
    <property type="match status" value="1"/>
</dbReference>